<reference evidence="2 3" key="1">
    <citation type="journal article" date="2024" name="Arch. Microbiol.">
        <title>Corallococcus caeni sp. nov., a novel myxobacterium isolated from activated sludge.</title>
        <authorList>
            <person name="Tomita S."/>
            <person name="Nakai R."/>
            <person name="Kuroda K."/>
            <person name="Kurashita H."/>
            <person name="Hatamoto M."/>
            <person name="Yamaguchi T."/>
            <person name="Narihiro T."/>
        </authorList>
    </citation>
    <scope>NUCLEOTIDE SEQUENCE [LARGE SCALE GENOMIC DNA]</scope>
    <source>
        <strain evidence="2 3">NO1</strain>
    </source>
</reference>
<name>A0ABQ6R5Q9_9BACT</name>
<sequence>MRRSLALTSAALSLLCAACGGDDEAAAPTEELQDTRSNVTGTHPVVMMITNAQGNDVPDFDKATLELSSEARSRNELRVSLSPFDCDLTATMTGKSTFALNPGTCHLLIPPHDYQFGCAFDLDITRGTGGRDTADGSVGVTFTAGYRRDCADYHAPFTADVTVTLLGT</sequence>
<organism evidence="2 3">
    <name type="scientific">Corallococcus caeni</name>
    <dbReference type="NCBI Taxonomy" id="3082388"/>
    <lineage>
        <taxon>Bacteria</taxon>
        <taxon>Pseudomonadati</taxon>
        <taxon>Myxococcota</taxon>
        <taxon>Myxococcia</taxon>
        <taxon>Myxococcales</taxon>
        <taxon>Cystobacterineae</taxon>
        <taxon>Myxococcaceae</taxon>
        <taxon>Corallococcus</taxon>
    </lineage>
</organism>
<dbReference type="EMBL" id="BTTX01000014">
    <property type="protein sequence ID" value="GMU11527.1"/>
    <property type="molecule type" value="Genomic_DNA"/>
</dbReference>
<feature type="chain" id="PRO_5045435819" description="Lipoprotein" evidence="1">
    <location>
        <begin position="21"/>
        <end position="168"/>
    </location>
</feature>
<evidence type="ECO:0000256" key="1">
    <source>
        <dbReference type="SAM" id="SignalP"/>
    </source>
</evidence>
<feature type="signal peptide" evidence="1">
    <location>
        <begin position="1"/>
        <end position="20"/>
    </location>
</feature>
<proteinExistence type="predicted"/>
<gene>
    <name evidence="2" type="ORF">ASNO1_77810</name>
</gene>
<protein>
    <recommendedName>
        <fullName evidence="4">Lipoprotein</fullName>
    </recommendedName>
</protein>
<keyword evidence="1" id="KW-0732">Signal</keyword>
<evidence type="ECO:0000313" key="2">
    <source>
        <dbReference type="EMBL" id="GMU11527.1"/>
    </source>
</evidence>
<comment type="caution">
    <text evidence="2">The sequence shown here is derived from an EMBL/GenBank/DDBJ whole genome shotgun (WGS) entry which is preliminary data.</text>
</comment>
<keyword evidence="3" id="KW-1185">Reference proteome</keyword>
<dbReference type="RefSeq" id="WP_338282800.1">
    <property type="nucleotide sequence ID" value="NZ_BTTX01000014.1"/>
</dbReference>
<dbReference type="Proteomes" id="UP001342631">
    <property type="component" value="Unassembled WGS sequence"/>
</dbReference>
<evidence type="ECO:0008006" key="4">
    <source>
        <dbReference type="Google" id="ProtNLM"/>
    </source>
</evidence>
<accession>A0ABQ6R5Q9</accession>
<evidence type="ECO:0000313" key="3">
    <source>
        <dbReference type="Proteomes" id="UP001342631"/>
    </source>
</evidence>